<dbReference type="eggNOG" id="COG1463">
    <property type="taxonomic scope" value="Bacteria"/>
</dbReference>
<keyword evidence="3" id="KW-1185">Reference proteome</keyword>
<proteinExistence type="predicted"/>
<protein>
    <submittedName>
        <fullName evidence="2">Uncharacterized protein</fullName>
    </submittedName>
</protein>
<organism evidence="2 3">
    <name type="scientific">Methylophaga lonarensis MPL</name>
    <dbReference type="NCBI Taxonomy" id="1286106"/>
    <lineage>
        <taxon>Bacteria</taxon>
        <taxon>Pseudomonadati</taxon>
        <taxon>Pseudomonadota</taxon>
        <taxon>Gammaproteobacteria</taxon>
        <taxon>Thiotrichales</taxon>
        <taxon>Piscirickettsiaceae</taxon>
        <taxon>Methylophaga</taxon>
    </lineage>
</organism>
<dbReference type="InterPro" id="IPR021856">
    <property type="entry name" value="DUF3465"/>
</dbReference>
<sequence>MIKLTRRQTQRIWLIIAFAFVLLIGNYYPPQLDQPRSLDAPLTAEQLFADEQSRVQLQVEGTVVRLLPDRPRHQRFVIELESGHTLLIAHNIELAPRIDSLKTGDSVSIYGRYEWNEEGGVVHWTHHDPANIHPHG</sequence>
<dbReference type="Proteomes" id="UP000012019">
    <property type="component" value="Unassembled WGS sequence"/>
</dbReference>
<dbReference type="EMBL" id="APHR01000027">
    <property type="protein sequence ID" value="EMR13305.1"/>
    <property type="molecule type" value="Genomic_DNA"/>
</dbReference>
<evidence type="ECO:0000256" key="1">
    <source>
        <dbReference type="SAM" id="Phobius"/>
    </source>
</evidence>
<accession>M7PHF7</accession>
<reference evidence="2 3" key="1">
    <citation type="journal article" date="2013" name="Genome Announc.">
        <title>Draft Genome Sequence of Methylophaga lonarensis MPLT, a Haloalkaliphilic (Non-Methane-Utilizing) Methylotroph.</title>
        <authorList>
            <person name="Shetty S.A."/>
            <person name="Marathe N.P."/>
            <person name="Munot H."/>
            <person name="Antony C.P."/>
            <person name="Dhotre D.P."/>
            <person name="Murrell J.C."/>
            <person name="Shouche Y.S."/>
        </authorList>
    </citation>
    <scope>NUCLEOTIDE SEQUENCE [LARGE SCALE GENOMIC DNA]</scope>
    <source>
        <strain evidence="2 3">MPL</strain>
    </source>
</reference>
<keyword evidence="1" id="KW-0812">Transmembrane</keyword>
<dbReference type="PATRIC" id="fig|1286106.3.peg.1091"/>
<dbReference type="RefSeq" id="WP_009726093.1">
    <property type="nucleotide sequence ID" value="NZ_APHR01000027.1"/>
</dbReference>
<dbReference type="AlphaFoldDB" id="M7PHF7"/>
<gene>
    <name evidence="2" type="ORF">MPL1_05439</name>
</gene>
<feature type="transmembrane region" description="Helical" evidence="1">
    <location>
        <begin position="12"/>
        <end position="29"/>
    </location>
</feature>
<keyword evidence="1" id="KW-1133">Transmembrane helix</keyword>
<evidence type="ECO:0000313" key="2">
    <source>
        <dbReference type="EMBL" id="EMR13305.1"/>
    </source>
</evidence>
<name>M7PHF7_9GAMM</name>
<evidence type="ECO:0000313" key="3">
    <source>
        <dbReference type="Proteomes" id="UP000012019"/>
    </source>
</evidence>
<dbReference type="Pfam" id="PF11948">
    <property type="entry name" value="DUF3465"/>
    <property type="match status" value="1"/>
</dbReference>
<keyword evidence="1" id="KW-0472">Membrane</keyword>
<comment type="caution">
    <text evidence="2">The sequence shown here is derived from an EMBL/GenBank/DDBJ whole genome shotgun (WGS) entry which is preliminary data.</text>
</comment>
<dbReference type="STRING" id="1286106.MPL1_05439"/>